<feature type="binding site" evidence="8">
    <location>
        <position position="12"/>
    </location>
    <ligand>
        <name>Mg(2+)</name>
        <dbReference type="ChEBI" id="CHEBI:18420"/>
    </ligand>
</feature>
<evidence type="ECO:0000313" key="10">
    <source>
        <dbReference type="EMBL" id="OGK24816.1"/>
    </source>
</evidence>
<keyword evidence="7 8" id="KW-0342">GTP-binding</keyword>
<dbReference type="AlphaFoldDB" id="A0A1F7H1R7"/>
<evidence type="ECO:0000256" key="7">
    <source>
        <dbReference type="ARBA" id="ARBA00023134"/>
    </source>
</evidence>
<evidence type="ECO:0000256" key="2">
    <source>
        <dbReference type="ARBA" id="ARBA00022598"/>
    </source>
</evidence>
<feature type="binding site" description="in other chain" evidence="8">
    <location>
        <position position="293"/>
    </location>
    <ligand>
        <name>IMP</name>
        <dbReference type="ChEBI" id="CHEBI:58053"/>
        <note>ligand shared between dimeric partners</note>
    </ligand>
</feature>
<comment type="subunit">
    <text evidence="1 8">Homodimer.</text>
</comment>
<feature type="binding site" evidence="8">
    <location>
        <begin position="11"/>
        <end position="17"/>
    </location>
    <ligand>
        <name>GTP</name>
        <dbReference type="ChEBI" id="CHEBI:37565"/>
    </ligand>
</feature>
<dbReference type="UniPathway" id="UPA00075">
    <property type="reaction ID" value="UER00335"/>
</dbReference>
<keyword evidence="8" id="KW-0963">Cytoplasm</keyword>
<reference evidence="10 11" key="1">
    <citation type="journal article" date="2016" name="Nat. Commun.">
        <title>Thousands of microbial genomes shed light on interconnected biogeochemical processes in an aquifer system.</title>
        <authorList>
            <person name="Anantharaman K."/>
            <person name="Brown C.T."/>
            <person name="Hug L.A."/>
            <person name="Sharon I."/>
            <person name="Castelle C.J."/>
            <person name="Probst A.J."/>
            <person name="Thomas B.C."/>
            <person name="Singh A."/>
            <person name="Wilkins M.J."/>
            <person name="Karaoz U."/>
            <person name="Brodie E.L."/>
            <person name="Williams K.H."/>
            <person name="Hubbard S.S."/>
            <person name="Banfield J.F."/>
        </authorList>
    </citation>
    <scope>NUCLEOTIDE SEQUENCE [LARGE SCALE GENOMIC DNA]</scope>
</reference>
<feature type="binding site" evidence="8">
    <location>
        <begin position="321"/>
        <end position="323"/>
    </location>
    <ligand>
        <name>GTP</name>
        <dbReference type="ChEBI" id="CHEBI:37565"/>
    </ligand>
</feature>
<evidence type="ECO:0000256" key="9">
    <source>
        <dbReference type="RuleBase" id="RU000520"/>
    </source>
</evidence>
<feature type="binding site" evidence="8">
    <location>
        <position position="137"/>
    </location>
    <ligand>
        <name>IMP</name>
        <dbReference type="ChEBI" id="CHEBI:58053"/>
        <note>ligand shared between dimeric partners</note>
    </ligand>
</feature>
<feature type="binding site" evidence="8">
    <location>
        <position position="295"/>
    </location>
    <ligand>
        <name>GTP</name>
        <dbReference type="ChEBI" id="CHEBI:37565"/>
    </ligand>
</feature>
<feature type="binding site" evidence="8">
    <location>
        <begin position="39"/>
        <end position="41"/>
    </location>
    <ligand>
        <name>GTP</name>
        <dbReference type="ChEBI" id="CHEBI:37565"/>
    </ligand>
</feature>
<feature type="binding site" evidence="8">
    <location>
        <begin position="403"/>
        <end position="405"/>
    </location>
    <ligand>
        <name>GTP</name>
        <dbReference type="ChEBI" id="CHEBI:37565"/>
    </ligand>
</feature>
<sequence>MNFAIIGTQWGDEGKGKIVDYLSEKFDYIVRYQGGNNAGHTVVLGDQKFPLHHIPTGILHKNKICCIGCGVILNPKVFLEELQSLDKRVGNNTARLIIDPKAHLIMPWHILRDSLTGGKIGTTGRGIGPCYEDAIGRRGIRIGDFVYNRNIKKQIQSTIGYYADLAKKLNAQTIYKDYSTTIKAILKRPRVSLGDVGVLLDEKQKNRNILFEGAQATLLDIYFGTYPFVTSSHPTLGGIYIGTGFAPQNIKTVGVVKAYTTRVGEGPFPTELHDKVGKHLAEKGHEFGTTTGRPRRCGWLDLTIIRYAKRISGLSGIALTKLDILTGLTTLKVAVGYKLKGKVIKDFPVFVYDLERVQSIYHEMEGWNDDITGIKSFNNLPKQAKNYVKFIEKETGLPVKYIGVGPERSQLIIR</sequence>
<dbReference type="Pfam" id="PF00709">
    <property type="entry name" value="Adenylsucc_synt"/>
    <property type="match status" value="1"/>
</dbReference>
<keyword evidence="5 8" id="KW-0658">Purine biosynthesis</keyword>
<dbReference type="PANTHER" id="PTHR11846">
    <property type="entry name" value="ADENYLOSUCCINATE SYNTHETASE"/>
    <property type="match status" value="1"/>
</dbReference>
<organism evidence="10 11">
    <name type="scientific">Candidatus Roizmanbacteria bacterium RIFCSPHIGHO2_02_FULL_37_24</name>
    <dbReference type="NCBI Taxonomy" id="1802037"/>
    <lineage>
        <taxon>Bacteria</taxon>
        <taxon>Candidatus Roizmaniibacteriota</taxon>
    </lineage>
</organism>
<evidence type="ECO:0000256" key="1">
    <source>
        <dbReference type="ARBA" id="ARBA00011738"/>
    </source>
</evidence>
<comment type="catalytic activity">
    <reaction evidence="8 9">
        <text>IMP + L-aspartate + GTP = N(6)-(1,2-dicarboxyethyl)-AMP + GDP + phosphate + 2 H(+)</text>
        <dbReference type="Rhea" id="RHEA:15753"/>
        <dbReference type="ChEBI" id="CHEBI:15378"/>
        <dbReference type="ChEBI" id="CHEBI:29991"/>
        <dbReference type="ChEBI" id="CHEBI:37565"/>
        <dbReference type="ChEBI" id="CHEBI:43474"/>
        <dbReference type="ChEBI" id="CHEBI:57567"/>
        <dbReference type="ChEBI" id="CHEBI:58053"/>
        <dbReference type="ChEBI" id="CHEBI:58189"/>
        <dbReference type="EC" id="6.3.4.4"/>
    </reaction>
</comment>
<dbReference type="SUPFAM" id="SSF52540">
    <property type="entry name" value="P-loop containing nucleoside triphosphate hydrolases"/>
    <property type="match status" value="1"/>
</dbReference>
<accession>A0A1F7H1R7</accession>
<comment type="similarity">
    <text evidence="8 9">Belongs to the adenylosuccinate synthetase family.</text>
</comment>
<dbReference type="InterPro" id="IPR042109">
    <property type="entry name" value="Adenylosuccinate_synth_dom1"/>
</dbReference>
<keyword evidence="3 8" id="KW-0479">Metal-binding</keyword>
<gene>
    <name evidence="8" type="primary">purA</name>
    <name evidence="10" type="ORF">A3C24_00770</name>
</gene>
<feature type="binding site" description="in other chain" evidence="8">
    <location>
        <begin position="12"/>
        <end position="15"/>
    </location>
    <ligand>
        <name>IMP</name>
        <dbReference type="ChEBI" id="CHEBI:58053"/>
        <note>ligand shared between dimeric partners</note>
    </ligand>
</feature>
<dbReference type="InterPro" id="IPR018220">
    <property type="entry name" value="Adenylosuccin_syn_GTP-bd"/>
</dbReference>
<name>A0A1F7H1R7_9BACT</name>
<dbReference type="GO" id="GO:0005525">
    <property type="term" value="F:GTP binding"/>
    <property type="evidence" value="ECO:0007669"/>
    <property type="project" value="UniProtKB-UniRule"/>
</dbReference>
<dbReference type="CDD" id="cd03108">
    <property type="entry name" value="AdSS"/>
    <property type="match status" value="1"/>
</dbReference>
<comment type="subcellular location">
    <subcellularLocation>
        <location evidence="8">Cytoplasm</location>
    </subcellularLocation>
</comment>
<evidence type="ECO:0000256" key="8">
    <source>
        <dbReference type="HAMAP-Rule" id="MF_00011"/>
    </source>
</evidence>
<dbReference type="InterPro" id="IPR027417">
    <property type="entry name" value="P-loop_NTPase"/>
</dbReference>
<keyword evidence="4 8" id="KW-0547">Nucleotide-binding</keyword>
<dbReference type="NCBIfam" id="TIGR00184">
    <property type="entry name" value="purA"/>
    <property type="match status" value="1"/>
</dbReference>
<dbReference type="GO" id="GO:0000287">
    <property type="term" value="F:magnesium ion binding"/>
    <property type="evidence" value="ECO:0007669"/>
    <property type="project" value="UniProtKB-UniRule"/>
</dbReference>
<comment type="pathway">
    <text evidence="8 9">Purine metabolism; AMP biosynthesis via de novo pathway; AMP from IMP: step 1/2.</text>
</comment>
<feature type="binding site" description="in other chain" evidence="8">
    <location>
        <position position="215"/>
    </location>
    <ligand>
        <name>IMP</name>
        <dbReference type="ChEBI" id="CHEBI:58053"/>
        <note>ligand shared between dimeric partners</note>
    </ligand>
</feature>
<feature type="binding site" description="in other chain" evidence="8">
    <location>
        <position position="230"/>
    </location>
    <ligand>
        <name>IMP</name>
        <dbReference type="ChEBI" id="CHEBI:58053"/>
        <note>ligand shared between dimeric partners</note>
    </ligand>
</feature>
<comment type="cofactor">
    <cofactor evidence="8">
        <name>Mg(2+)</name>
        <dbReference type="ChEBI" id="CHEBI:18420"/>
    </cofactor>
    <text evidence="8">Binds 1 Mg(2+) ion per subunit.</text>
</comment>
<proteinExistence type="inferred from homology"/>
<comment type="function">
    <text evidence="8">Plays an important role in the de novo pathway of purine nucleotide biosynthesis. Catalyzes the first committed step in the biosynthesis of AMP from IMP.</text>
</comment>
<evidence type="ECO:0000256" key="4">
    <source>
        <dbReference type="ARBA" id="ARBA00022741"/>
    </source>
</evidence>
<protein>
    <recommendedName>
        <fullName evidence="8 9">Adenylosuccinate synthetase</fullName>
        <shortName evidence="8">AMPSase</shortName>
        <shortName evidence="8">AdSS</shortName>
        <ecNumber evidence="8 9">6.3.4.4</ecNumber>
    </recommendedName>
    <alternativeName>
        <fullName evidence="8">IMP--aspartate ligase</fullName>
    </alternativeName>
</protein>
<dbReference type="NCBIfam" id="NF002223">
    <property type="entry name" value="PRK01117.1"/>
    <property type="match status" value="1"/>
</dbReference>
<dbReference type="GO" id="GO:0046040">
    <property type="term" value="P:IMP metabolic process"/>
    <property type="evidence" value="ECO:0007669"/>
    <property type="project" value="TreeGrafter"/>
</dbReference>
<feature type="binding site" evidence="8">
    <location>
        <begin position="289"/>
        <end position="295"/>
    </location>
    <ligand>
        <name>substrate</name>
    </ligand>
</feature>
<dbReference type="GO" id="GO:0005737">
    <property type="term" value="C:cytoplasm"/>
    <property type="evidence" value="ECO:0007669"/>
    <property type="project" value="UniProtKB-SubCell"/>
</dbReference>
<feature type="active site" description="Proton donor" evidence="8">
    <location>
        <position position="40"/>
    </location>
</feature>
<feature type="active site" description="Proton acceptor" evidence="8">
    <location>
        <position position="12"/>
    </location>
</feature>
<feature type="binding site" description="in other chain" evidence="8">
    <location>
        <position position="123"/>
    </location>
    <ligand>
        <name>IMP</name>
        <dbReference type="ChEBI" id="CHEBI:58053"/>
        <note>ligand shared between dimeric partners</note>
    </ligand>
</feature>
<dbReference type="EMBL" id="MFZM01000001">
    <property type="protein sequence ID" value="OGK24816.1"/>
    <property type="molecule type" value="Genomic_DNA"/>
</dbReference>
<feature type="binding site" evidence="8">
    <location>
        <position position="39"/>
    </location>
    <ligand>
        <name>Mg(2+)</name>
        <dbReference type="ChEBI" id="CHEBI:18420"/>
    </ligand>
</feature>
<dbReference type="Gene3D" id="3.90.170.10">
    <property type="entry name" value="Adenylosuccinate Synthetase, subunit A, domain 3"/>
    <property type="match status" value="1"/>
</dbReference>
<dbReference type="InterPro" id="IPR042110">
    <property type="entry name" value="Adenylosuccinate_synth_dom2"/>
</dbReference>
<dbReference type="GO" id="GO:0004019">
    <property type="term" value="F:adenylosuccinate synthase activity"/>
    <property type="evidence" value="ECO:0007669"/>
    <property type="project" value="UniProtKB-UniRule"/>
</dbReference>
<evidence type="ECO:0000313" key="11">
    <source>
        <dbReference type="Proteomes" id="UP000177159"/>
    </source>
</evidence>
<dbReference type="FunFam" id="3.90.170.10:FF:000001">
    <property type="entry name" value="Adenylosuccinate synthetase"/>
    <property type="match status" value="1"/>
</dbReference>
<dbReference type="Gene3D" id="3.40.440.10">
    <property type="entry name" value="Adenylosuccinate Synthetase, subunit A, domain 1"/>
    <property type="match status" value="1"/>
</dbReference>
<dbReference type="PANTHER" id="PTHR11846:SF0">
    <property type="entry name" value="ADENYLOSUCCINATE SYNTHETASE"/>
    <property type="match status" value="1"/>
</dbReference>
<dbReference type="Proteomes" id="UP000177159">
    <property type="component" value="Unassembled WGS sequence"/>
</dbReference>
<dbReference type="EC" id="6.3.4.4" evidence="8 9"/>
<dbReference type="InterPro" id="IPR042111">
    <property type="entry name" value="Adenylosuccinate_synth_dom3"/>
</dbReference>
<dbReference type="InterPro" id="IPR001114">
    <property type="entry name" value="Adenylosuccinate_synthetase"/>
</dbReference>
<keyword evidence="2 8" id="KW-0436">Ligase</keyword>
<evidence type="ECO:0000256" key="5">
    <source>
        <dbReference type="ARBA" id="ARBA00022755"/>
    </source>
</evidence>
<dbReference type="HAMAP" id="MF_00011">
    <property type="entry name" value="Adenylosucc_synth"/>
    <property type="match status" value="1"/>
</dbReference>
<dbReference type="GO" id="GO:0044208">
    <property type="term" value="P:'de novo' AMP biosynthetic process"/>
    <property type="evidence" value="ECO:0007669"/>
    <property type="project" value="UniProtKB-UniRule"/>
</dbReference>
<comment type="caution">
    <text evidence="10">The sequence shown here is derived from an EMBL/GenBank/DDBJ whole genome shotgun (WGS) entry which is preliminary data.</text>
</comment>
<dbReference type="SMART" id="SM00788">
    <property type="entry name" value="Adenylsucc_synt"/>
    <property type="match status" value="1"/>
</dbReference>
<keyword evidence="6 8" id="KW-0460">Magnesium</keyword>
<evidence type="ECO:0000256" key="3">
    <source>
        <dbReference type="ARBA" id="ARBA00022723"/>
    </source>
</evidence>
<dbReference type="PROSITE" id="PS01266">
    <property type="entry name" value="ADENYLOSUCCIN_SYN_1"/>
    <property type="match status" value="1"/>
</dbReference>
<evidence type="ECO:0000256" key="6">
    <source>
        <dbReference type="ARBA" id="ARBA00022842"/>
    </source>
</evidence>
<dbReference type="Gene3D" id="1.10.300.10">
    <property type="entry name" value="Adenylosuccinate Synthetase, subunit A, domain 2"/>
    <property type="match status" value="1"/>
</dbReference>
<feature type="binding site" description="in other chain" evidence="8">
    <location>
        <begin position="37"/>
        <end position="40"/>
    </location>
    <ligand>
        <name>IMP</name>
        <dbReference type="ChEBI" id="CHEBI:58053"/>
        <note>ligand shared between dimeric partners</note>
    </ligand>
</feature>